<dbReference type="SUPFAM" id="SSF47781">
    <property type="entry name" value="RuvA domain 2-like"/>
    <property type="match status" value="1"/>
</dbReference>
<comment type="caution">
    <text evidence="3">The sequence shown here is derived from an EMBL/GenBank/DDBJ whole genome shotgun (WGS) entry which is preliminary data.</text>
</comment>
<feature type="transmembrane region" description="Helical" evidence="1">
    <location>
        <begin position="12"/>
        <end position="30"/>
    </location>
</feature>
<dbReference type="SMART" id="SM00278">
    <property type="entry name" value="HhH1"/>
    <property type="match status" value="2"/>
</dbReference>
<dbReference type="Pfam" id="PF12836">
    <property type="entry name" value="HHH_3"/>
    <property type="match status" value="1"/>
</dbReference>
<gene>
    <name evidence="3" type="ORF">ENV54_02900</name>
</gene>
<dbReference type="PANTHER" id="PTHR21180">
    <property type="entry name" value="ENDONUCLEASE/EXONUCLEASE/PHOSPHATASE FAMILY DOMAIN-CONTAINING PROTEIN 1"/>
    <property type="match status" value="1"/>
</dbReference>
<dbReference type="AlphaFoldDB" id="A0A7C4ESN4"/>
<sequence length="194" mass="20847">MTDKENRVVAHSSIRGLIILGLALSLVLMISRALKQSYWGAASVTGEGDCAYQVLRGKTLLGTIRFHAPANVSDIVQGLGLPLSEKLTGDERLVPCDSAIDIEAEDRNCRWAPLSASVLVALGGKIDLNSAQIEDLILVPGVGAKLASAIVDYRAKHGPFHSLADLERIPGVGAKKRAKMEPFLKITPWSDLQR</sequence>
<name>A0A7C4ESN4_9BACT</name>
<dbReference type="InterPro" id="IPR003583">
    <property type="entry name" value="Hlx-hairpin-Hlx_DNA-bd_motif"/>
</dbReference>
<dbReference type="InterPro" id="IPR010994">
    <property type="entry name" value="RuvA_2-like"/>
</dbReference>
<dbReference type="Gene3D" id="1.10.150.280">
    <property type="entry name" value="AF1531-like domain"/>
    <property type="match status" value="1"/>
</dbReference>
<organism evidence="3">
    <name type="scientific">Desulfomonile tiedjei</name>
    <dbReference type="NCBI Taxonomy" id="2358"/>
    <lineage>
        <taxon>Bacteria</taxon>
        <taxon>Pseudomonadati</taxon>
        <taxon>Thermodesulfobacteriota</taxon>
        <taxon>Desulfomonilia</taxon>
        <taxon>Desulfomonilales</taxon>
        <taxon>Desulfomonilaceae</taxon>
        <taxon>Desulfomonile</taxon>
    </lineage>
</organism>
<evidence type="ECO:0000313" key="3">
    <source>
        <dbReference type="EMBL" id="HGH60230.1"/>
    </source>
</evidence>
<evidence type="ECO:0000256" key="1">
    <source>
        <dbReference type="SAM" id="Phobius"/>
    </source>
</evidence>
<accession>A0A7C4ESN4</accession>
<dbReference type="GO" id="GO:0006281">
    <property type="term" value="P:DNA repair"/>
    <property type="evidence" value="ECO:0007669"/>
    <property type="project" value="InterPro"/>
</dbReference>
<keyword evidence="1" id="KW-0812">Transmembrane</keyword>
<reference evidence="3" key="1">
    <citation type="journal article" date="2020" name="mSystems">
        <title>Genome- and Community-Level Interaction Insights into Carbon Utilization and Element Cycling Functions of Hydrothermarchaeota in Hydrothermal Sediment.</title>
        <authorList>
            <person name="Zhou Z."/>
            <person name="Liu Y."/>
            <person name="Xu W."/>
            <person name="Pan J."/>
            <person name="Luo Z.H."/>
            <person name="Li M."/>
        </authorList>
    </citation>
    <scope>NUCLEOTIDE SEQUENCE [LARGE SCALE GENOMIC DNA]</scope>
    <source>
        <strain evidence="3">SpSt-769</strain>
    </source>
</reference>
<evidence type="ECO:0000259" key="2">
    <source>
        <dbReference type="SMART" id="SM00278"/>
    </source>
</evidence>
<feature type="domain" description="Helix-hairpin-helix DNA-binding motif class 1" evidence="2">
    <location>
        <begin position="134"/>
        <end position="153"/>
    </location>
</feature>
<protein>
    <submittedName>
        <fullName evidence="3">Helix-hairpin-helix domain-containing protein</fullName>
    </submittedName>
</protein>
<feature type="domain" description="Helix-hairpin-helix DNA-binding motif class 1" evidence="2">
    <location>
        <begin position="164"/>
        <end position="183"/>
    </location>
</feature>
<dbReference type="PANTHER" id="PTHR21180:SF32">
    <property type="entry name" value="ENDONUCLEASE_EXONUCLEASE_PHOSPHATASE FAMILY DOMAIN-CONTAINING PROTEIN 1"/>
    <property type="match status" value="1"/>
</dbReference>
<proteinExistence type="predicted"/>
<dbReference type="GO" id="GO:0003677">
    <property type="term" value="F:DNA binding"/>
    <property type="evidence" value="ECO:0007669"/>
    <property type="project" value="InterPro"/>
</dbReference>
<dbReference type="EMBL" id="DTGT01000094">
    <property type="protein sequence ID" value="HGH60230.1"/>
    <property type="molecule type" value="Genomic_DNA"/>
</dbReference>
<keyword evidence="1" id="KW-0472">Membrane</keyword>
<dbReference type="InterPro" id="IPR051675">
    <property type="entry name" value="Endo/Exo/Phosphatase_dom_1"/>
</dbReference>
<keyword evidence="1" id="KW-1133">Transmembrane helix</keyword>